<dbReference type="AlphaFoldDB" id="A0A553MUM8"/>
<dbReference type="GO" id="GO:0005813">
    <property type="term" value="C:centrosome"/>
    <property type="evidence" value="ECO:0007669"/>
    <property type="project" value="InterPro"/>
</dbReference>
<dbReference type="OrthoDB" id="10044099at2759"/>
<protein>
    <submittedName>
        <fullName evidence="2">Uncharacterized protein</fullName>
    </submittedName>
</protein>
<sequence length="107" mass="11829">STSTGPAASSSLSRDASPPSADSLQRTLTIAEKELRKQCEREEQKQRDLTLEAEKDKYNYWGRGEGGAPLEEVSENLITDLKAHLRKNDTCKSVARGEKRPASPKID</sequence>
<proteinExistence type="predicted"/>
<gene>
    <name evidence="2" type="ORF">DNTS_031016</name>
</gene>
<evidence type="ECO:0000256" key="1">
    <source>
        <dbReference type="SAM" id="MobiDB-lite"/>
    </source>
</evidence>
<keyword evidence="3" id="KW-1185">Reference proteome</keyword>
<evidence type="ECO:0000313" key="3">
    <source>
        <dbReference type="Proteomes" id="UP000316079"/>
    </source>
</evidence>
<dbReference type="GO" id="GO:0005874">
    <property type="term" value="C:microtubule"/>
    <property type="evidence" value="ECO:0007669"/>
    <property type="project" value="InterPro"/>
</dbReference>
<dbReference type="GO" id="GO:0032467">
    <property type="term" value="P:positive regulation of cytokinesis"/>
    <property type="evidence" value="ECO:0007669"/>
    <property type="project" value="InterPro"/>
</dbReference>
<reference evidence="2 3" key="1">
    <citation type="journal article" date="2019" name="Sci. Data">
        <title>Hybrid genome assembly and annotation of Danionella translucida.</title>
        <authorList>
            <person name="Kadobianskyi M."/>
            <person name="Schulze L."/>
            <person name="Schuelke M."/>
            <person name="Judkewitz B."/>
        </authorList>
    </citation>
    <scope>NUCLEOTIDE SEQUENCE [LARGE SCALE GENOMIC DNA]</scope>
    <source>
        <strain evidence="2 3">Bolton</strain>
    </source>
</reference>
<dbReference type="Proteomes" id="UP000316079">
    <property type="component" value="Unassembled WGS sequence"/>
</dbReference>
<dbReference type="GO" id="GO:0000922">
    <property type="term" value="C:spindle pole"/>
    <property type="evidence" value="ECO:0007669"/>
    <property type="project" value="InterPro"/>
</dbReference>
<dbReference type="InterPro" id="IPR026708">
    <property type="entry name" value="CSPP1"/>
</dbReference>
<accession>A0A553MUM8</accession>
<feature type="region of interest" description="Disordered" evidence="1">
    <location>
        <begin position="1"/>
        <end position="23"/>
    </location>
</feature>
<feature type="non-terminal residue" evidence="2">
    <location>
        <position position="1"/>
    </location>
</feature>
<organism evidence="2 3">
    <name type="scientific">Danionella cerebrum</name>
    <dbReference type="NCBI Taxonomy" id="2873325"/>
    <lineage>
        <taxon>Eukaryota</taxon>
        <taxon>Metazoa</taxon>
        <taxon>Chordata</taxon>
        <taxon>Craniata</taxon>
        <taxon>Vertebrata</taxon>
        <taxon>Euteleostomi</taxon>
        <taxon>Actinopterygii</taxon>
        <taxon>Neopterygii</taxon>
        <taxon>Teleostei</taxon>
        <taxon>Ostariophysi</taxon>
        <taxon>Cypriniformes</taxon>
        <taxon>Danionidae</taxon>
        <taxon>Danioninae</taxon>
        <taxon>Danionella</taxon>
    </lineage>
</organism>
<dbReference type="PANTHER" id="PTHR21616">
    <property type="entry name" value="CENTROSOME SPINDLE POLE ASSOCIATED PROTEIN"/>
    <property type="match status" value="1"/>
</dbReference>
<evidence type="ECO:0000313" key="2">
    <source>
        <dbReference type="EMBL" id="TRY56890.1"/>
    </source>
</evidence>
<dbReference type="EMBL" id="SRMA01027255">
    <property type="protein sequence ID" value="TRY56890.1"/>
    <property type="molecule type" value="Genomic_DNA"/>
</dbReference>
<dbReference type="PANTHER" id="PTHR21616:SF2">
    <property type="entry name" value="CENTROSOME AND SPINDLE POLE-ASSOCIATED PROTEIN 1"/>
    <property type="match status" value="1"/>
</dbReference>
<comment type="caution">
    <text evidence="2">The sequence shown here is derived from an EMBL/GenBank/DDBJ whole genome shotgun (WGS) entry which is preliminary data.</text>
</comment>
<name>A0A553MUM8_9TELE</name>